<evidence type="ECO:0000313" key="9">
    <source>
        <dbReference type="Proteomes" id="UP000236454"/>
    </source>
</evidence>
<dbReference type="PANTHER" id="PTHR46986:SF1">
    <property type="entry name" value="ENDORIBONUCLEASE YBEY, CHLOROPLASTIC"/>
    <property type="match status" value="1"/>
</dbReference>
<dbReference type="NCBIfam" id="TIGR00043">
    <property type="entry name" value="rRNA maturation RNase YbeY"/>
    <property type="match status" value="1"/>
</dbReference>
<dbReference type="RefSeq" id="WP_090251280.1">
    <property type="nucleotide sequence ID" value="NZ_FPAS01000005.1"/>
</dbReference>
<reference evidence="8 9" key="1">
    <citation type="submission" date="2016-10" db="EMBL/GenBank/DDBJ databases">
        <authorList>
            <person name="de Groot N.N."/>
        </authorList>
    </citation>
    <scope>NUCLEOTIDE SEQUENCE [LARGE SCALE GENOMIC DNA]</scope>
    <source>
        <strain evidence="8 9">CGMCC 1.7005</strain>
    </source>
</reference>
<protein>
    <recommendedName>
        <fullName evidence="7">Endoribonuclease YbeY</fullName>
        <ecNumber evidence="7">3.1.-.-</ecNumber>
    </recommendedName>
</protein>
<evidence type="ECO:0000256" key="5">
    <source>
        <dbReference type="ARBA" id="ARBA00022801"/>
    </source>
</evidence>
<comment type="subcellular location">
    <subcellularLocation>
        <location evidence="7">Cytoplasm</location>
    </subcellularLocation>
</comment>
<feature type="binding site" evidence="7">
    <location>
        <position position="116"/>
    </location>
    <ligand>
        <name>Zn(2+)</name>
        <dbReference type="ChEBI" id="CHEBI:29105"/>
        <note>catalytic</note>
    </ligand>
</feature>
<proteinExistence type="inferred from homology"/>
<keyword evidence="5 7" id="KW-0378">Hydrolase</keyword>
<dbReference type="AlphaFoldDB" id="A0A1I7BB31"/>
<accession>A0A1I7BB31</accession>
<dbReference type="GO" id="GO:0005737">
    <property type="term" value="C:cytoplasm"/>
    <property type="evidence" value="ECO:0007669"/>
    <property type="project" value="UniProtKB-SubCell"/>
</dbReference>
<dbReference type="GO" id="GO:0006364">
    <property type="term" value="P:rRNA processing"/>
    <property type="evidence" value="ECO:0007669"/>
    <property type="project" value="UniProtKB-UniRule"/>
</dbReference>
<name>A0A1I7BB31_9FLAO</name>
<dbReference type="EMBL" id="FPAS01000005">
    <property type="protein sequence ID" value="SFT84416.1"/>
    <property type="molecule type" value="Genomic_DNA"/>
</dbReference>
<feature type="binding site" evidence="7">
    <location>
        <position position="110"/>
    </location>
    <ligand>
        <name>Zn(2+)</name>
        <dbReference type="ChEBI" id="CHEBI:29105"/>
        <note>catalytic</note>
    </ligand>
</feature>
<comment type="function">
    <text evidence="7">Single strand-specific metallo-endoribonuclease involved in late-stage 70S ribosome quality control and in maturation of the 3' terminus of the 16S rRNA.</text>
</comment>
<keyword evidence="6 7" id="KW-0862">Zinc</keyword>
<keyword evidence="7" id="KW-0690">Ribosome biogenesis</keyword>
<evidence type="ECO:0000256" key="2">
    <source>
        <dbReference type="ARBA" id="ARBA00022722"/>
    </source>
</evidence>
<evidence type="ECO:0000256" key="1">
    <source>
        <dbReference type="ARBA" id="ARBA00010875"/>
    </source>
</evidence>
<evidence type="ECO:0000256" key="3">
    <source>
        <dbReference type="ARBA" id="ARBA00022723"/>
    </source>
</evidence>
<dbReference type="GO" id="GO:0004521">
    <property type="term" value="F:RNA endonuclease activity"/>
    <property type="evidence" value="ECO:0007669"/>
    <property type="project" value="UniProtKB-UniRule"/>
</dbReference>
<dbReference type="Gene3D" id="3.40.390.30">
    <property type="entry name" value="Metalloproteases ('zincins'), catalytic domain"/>
    <property type="match status" value="1"/>
</dbReference>
<comment type="similarity">
    <text evidence="1 7">Belongs to the endoribonuclease YbeY family.</text>
</comment>
<dbReference type="PANTHER" id="PTHR46986">
    <property type="entry name" value="ENDORIBONUCLEASE YBEY, CHLOROPLASTIC"/>
    <property type="match status" value="1"/>
</dbReference>
<evidence type="ECO:0000256" key="4">
    <source>
        <dbReference type="ARBA" id="ARBA00022759"/>
    </source>
</evidence>
<evidence type="ECO:0000313" key="8">
    <source>
        <dbReference type="EMBL" id="SFT84416.1"/>
    </source>
</evidence>
<feature type="binding site" evidence="7">
    <location>
        <position position="106"/>
    </location>
    <ligand>
        <name>Zn(2+)</name>
        <dbReference type="ChEBI" id="CHEBI:29105"/>
        <note>catalytic</note>
    </ligand>
</feature>
<keyword evidence="9" id="KW-1185">Reference proteome</keyword>
<dbReference type="STRING" id="477690.SAMN05216474_2641"/>
<keyword evidence="2 7" id="KW-0540">Nuclease</keyword>
<dbReference type="OrthoDB" id="9811984at2"/>
<dbReference type="InterPro" id="IPR002036">
    <property type="entry name" value="YbeY"/>
</dbReference>
<dbReference type="Pfam" id="PF02130">
    <property type="entry name" value="YbeY"/>
    <property type="match status" value="1"/>
</dbReference>
<dbReference type="GO" id="GO:0008270">
    <property type="term" value="F:zinc ion binding"/>
    <property type="evidence" value="ECO:0007669"/>
    <property type="project" value="UniProtKB-UniRule"/>
</dbReference>
<evidence type="ECO:0000256" key="6">
    <source>
        <dbReference type="ARBA" id="ARBA00022833"/>
    </source>
</evidence>
<gene>
    <name evidence="7" type="primary">ybeY</name>
    <name evidence="8" type="ORF">SAMN05216474_2641</name>
</gene>
<evidence type="ECO:0000256" key="7">
    <source>
        <dbReference type="HAMAP-Rule" id="MF_00009"/>
    </source>
</evidence>
<keyword evidence="3 7" id="KW-0479">Metal-binding</keyword>
<keyword evidence="4 7" id="KW-0255">Endonuclease</keyword>
<comment type="cofactor">
    <cofactor evidence="7">
        <name>Zn(2+)</name>
        <dbReference type="ChEBI" id="CHEBI:29105"/>
    </cofactor>
    <text evidence="7">Binds 1 zinc ion.</text>
</comment>
<dbReference type="SUPFAM" id="SSF55486">
    <property type="entry name" value="Metalloproteases ('zincins'), catalytic domain"/>
    <property type="match status" value="1"/>
</dbReference>
<dbReference type="InterPro" id="IPR023091">
    <property type="entry name" value="MetalPrtase_cat_dom_sf_prd"/>
</dbReference>
<organism evidence="8 9">
    <name type="scientific">Lishizhenia tianjinensis</name>
    <dbReference type="NCBI Taxonomy" id="477690"/>
    <lineage>
        <taxon>Bacteria</taxon>
        <taxon>Pseudomonadati</taxon>
        <taxon>Bacteroidota</taxon>
        <taxon>Flavobacteriia</taxon>
        <taxon>Flavobacteriales</taxon>
        <taxon>Crocinitomicaceae</taxon>
        <taxon>Lishizhenia</taxon>
    </lineage>
</organism>
<dbReference type="GO" id="GO:0004222">
    <property type="term" value="F:metalloendopeptidase activity"/>
    <property type="evidence" value="ECO:0007669"/>
    <property type="project" value="InterPro"/>
</dbReference>
<keyword evidence="7" id="KW-0698">rRNA processing</keyword>
<dbReference type="Proteomes" id="UP000236454">
    <property type="component" value="Unassembled WGS sequence"/>
</dbReference>
<dbReference type="HAMAP" id="MF_00009">
    <property type="entry name" value="Endoribonucl_YbeY"/>
    <property type="match status" value="1"/>
</dbReference>
<sequence length="137" mass="16123">MINIFFEDVEIPNLDSEFFVSWLTKVCQAEGKQLDEVNLVFGSDEWLLEKNVEFLNHDYYTDIITFDYCEDDKITGDLFISWDRVQDNAVVQNVSRETELHRVVVHGVLHLCGYGDKSESEEKLMREKEDVYLCMLK</sequence>
<dbReference type="EC" id="3.1.-.-" evidence="7"/>
<keyword evidence="7" id="KW-0963">Cytoplasm</keyword>